<dbReference type="InterPro" id="IPR013783">
    <property type="entry name" value="Ig-like_fold"/>
</dbReference>
<evidence type="ECO:0000259" key="1">
    <source>
        <dbReference type="SMART" id="SM00409"/>
    </source>
</evidence>
<dbReference type="PANTHER" id="PTHR15343">
    <property type="entry name" value="CD7"/>
    <property type="match status" value="1"/>
</dbReference>
<reference evidence="3" key="1">
    <citation type="submission" date="2025-08" db="UniProtKB">
        <authorList>
            <consortium name="RefSeq"/>
        </authorList>
    </citation>
    <scope>IDENTIFICATION</scope>
    <source>
        <strain evidence="3">J_2021</strain>
        <tissue evidence="3">Erythrocytes</tissue>
    </source>
</reference>
<dbReference type="OMA" id="DIYYCVF"/>
<dbReference type="PANTHER" id="PTHR15343:SF0">
    <property type="entry name" value="T-CELL ANTIGEN CD7"/>
    <property type="match status" value="1"/>
</dbReference>
<dbReference type="InterPro" id="IPR036179">
    <property type="entry name" value="Ig-like_dom_sf"/>
</dbReference>
<evidence type="ECO:0000313" key="2">
    <source>
        <dbReference type="Proteomes" id="UP000186698"/>
    </source>
</evidence>
<sequence length="214" mass="23966">MLLLFLLHFSQVTANCFTENSDGGIMQTPKLAIVRSGGSVSISCLITTESEIYGVNVIRHFRRIMYINSENRTSREPDYKHRLLVSGSSRNFTVTLTNLTESDSDIYLCNAAVKNFQKEPCGNGTIIFVLSADQCPSTSKEQEQTRESLLLLPILLTVAALPCLLLLLLAIFKIYKRIQLKTALQKLPQNSVYMDMTQTRRNTMSNSYSTALVA</sequence>
<gene>
    <name evidence="3" type="primary">LOC108702389</name>
</gene>
<dbReference type="InterPro" id="IPR003599">
    <property type="entry name" value="Ig_sub"/>
</dbReference>
<dbReference type="Proteomes" id="UP000186698">
    <property type="component" value="Chromosome 9_10S"/>
</dbReference>
<dbReference type="OrthoDB" id="9899013at2759"/>
<dbReference type="GO" id="GO:0016020">
    <property type="term" value="C:membrane"/>
    <property type="evidence" value="ECO:0007669"/>
    <property type="project" value="InterPro"/>
</dbReference>
<dbReference type="Pfam" id="PF07686">
    <property type="entry name" value="V-set"/>
    <property type="match status" value="1"/>
</dbReference>
<accession>A0A1L8EN45</accession>
<dbReference type="GO" id="GO:0038023">
    <property type="term" value="F:signaling receptor activity"/>
    <property type="evidence" value="ECO:0007669"/>
    <property type="project" value="InterPro"/>
</dbReference>
<dbReference type="InterPro" id="IPR039090">
    <property type="entry name" value="CD7"/>
</dbReference>
<keyword evidence="2" id="KW-1185">Reference proteome</keyword>
<dbReference type="AlphaFoldDB" id="A0A1L8EN45"/>
<dbReference type="PaxDb" id="8355-A0A1L8EN45"/>
<evidence type="ECO:0000313" key="3">
    <source>
        <dbReference type="RefSeq" id="XP_018093343.1"/>
    </source>
</evidence>
<protein>
    <submittedName>
        <fullName evidence="3">Uncharacterized protein LOC108702389 isoform X1</fullName>
    </submittedName>
</protein>
<dbReference type="CDD" id="cd00099">
    <property type="entry name" value="IgV"/>
    <property type="match status" value="1"/>
</dbReference>
<dbReference type="GO" id="GO:0002250">
    <property type="term" value="P:adaptive immune response"/>
    <property type="evidence" value="ECO:0007669"/>
    <property type="project" value="InterPro"/>
</dbReference>
<dbReference type="SUPFAM" id="SSF48726">
    <property type="entry name" value="Immunoglobulin"/>
    <property type="match status" value="1"/>
</dbReference>
<feature type="domain" description="Immunoglobulin" evidence="1">
    <location>
        <begin position="29"/>
        <end position="130"/>
    </location>
</feature>
<dbReference type="SMART" id="SM00409">
    <property type="entry name" value="IG"/>
    <property type="match status" value="1"/>
</dbReference>
<dbReference type="RefSeq" id="XP_018093343.1">
    <property type="nucleotide sequence ID" value="XM_018237854.2"/>
</dbReference>
<dbReference type="GeneID" id="108702389"/>
<dbReference type="InterPro" id="IPR013106">
    <property type="entry name" value="Ig_V-set"/>
</dbReference>
<dbReference type="Gene3D" id="2.60.40.10">
    <property type="entry name" value="Immunoglobulins"/>
    <property type="match status" value="1"/>
</dbReference>
<proteinExistence type="predicted"/>
<dbReference type="STRING" id="8355.A0A1L8EN45"/>
<dbReference type="Bgee" id="108702389">
    <property type="expression patterns" value="Expressed in spleen and 7 other cell types or tissues"/>
</dbReference>
<name>A0A1L8EN45_XENLA</name>
<organism evidence="2 3">
    <name type="scientific">Xenopus laevis</name>
    <name type="common">African clawed frog</name>
    <dbReference type="NCBI Taxonomy" id="8355"/>
    <lineage>
        <taxon>Eukaryota</taxon>
        <taxon>Metazoa</taxon>
        <taxon>Chordata</taxon>
        <taxon>Craniata</taxon>
        <taxon>Vertebrata</taxon>
        <taxon>Euteleostomi</taxon>
        <taxon>Amphibia</taxon>
        <taxon>Batrachia</taxon>
        <taxon>Anura</taxon>
        <taxon>Pipoidea</taxon>
        <taxon>Pipidae</taxon>
        <taxon>Xenopodinae</taxon>
        <taxon>Xenopus</taxon>
        <taxon>Xenopus</taxon>
    </lineage>
</organism>
<dbReference type="KEGG" id="xla:108702389"/>